<accession>A0A919RN14</accession>
<dbReference type="AlphaFoldDB" id="A0A919RN14"/>
<reference evidence="1" key="1">
    <citation type="submission" date="2021-01" db="EMBL/GenBank/DDBJ databases">
        <title>Whole genome shotgun sequence of Sinosporangium siamense NBRC 109515.</title>
        <authorList>
            <person name="Komaki H."/>
            <person name="Tamura T."/>
        </authorList>
    </citation>
    <scope>NUCLEOTIDE SEQUENCE</scope>
    <source>
        <strain evidence="1">NBRC 109515</strain>
    </source>
</reference>
<dbReference type="EMBL" id="BOOW01000050">
    <property type="protein sequence ID" value="GII96786.1"/>
    <property type="molecule type" value="Genomic_DNA"/>
</dbReference>
<keyword evidence="2" id="KW-1185">Reference proteome</keyword>
<name>A0A919RN14_9ACTN</name>
<comment type="caution">
    <text evidence="1">The sequence shown here is derived from an EMBL/GenBank/DDBJ whole genome shotgun (WGS) entry which is preliminary data.</text>
</comment>
<gene>
    <name evidence="1" type="ORF">Ssi02_70170</name>
</gene>
<organism evidence="1 2">
    <name type="scientific">Sinosporangium siamense</name>
    <dbReference type="NCBI Taxonomy" id="1367973"/>
    <lineage>
        <taxon>Bacteria</taxon>
        <taxon>Bacillati</taxon>
        <taxon>Actinomycetota</taxon>
        <taxon>Actinomycetes</taxon>
        <taxon>Streptosporangiales</taxon>
        <taxon>Streptosporangiaceae</taxon>
        <taxon>Sinosporangium</taxon>
    </lineage>
</organism>
<proteinExistence type="predicted"/>
<evidence type="ECO:0000313" key="1">
    <source>
        <dbReference type="EMBL" id="GII96786.1"/>
    </source>
</evidence>
<sequence length="306" mass="34126">MHTTATPIRERKMPIRRWRTISVLVFLAGAASGCAETQADAPSKHLREVAVPEPGRQARQLTLPFDAYNFSPAEVITLEVAEDLLVRDCMRGLGLDWRTLPGPAESESAPPHRRRYGVIESEMADVFGYHLPPDRPAVAAHKANHRVRMEAAPPKVRDAAKRCRDQARARMVTGPAKADAAFFNEIIFTTFDASQRDGKVTRVFRAWSECMVGEGLRYPDPLSAVTDKRWATGQTTAEEIRAAQADVRCKEKTGLVSVWAAAETRLQNDVIRAHPQRFPALRAVKVKQLETARRIIAQSPRSDSEQ</sequence>
<protein>
    <submittedName>
        <fullName evidence="1">Uncharacterized protein</fullName>
    </submittedName>
</protein>
<dbReference type="Proteomes" id="UP000606172">
    <property type="component" value="Unassembled WGS sequence"/>
</dbReference>
<evidence type="ECO:0000313" key="2">
    <source>
        <dbReference type="Proteomes" id="UP000606172"/>
    </source>
</evidence>